<dbReference type="GO" id="GO:0006487">
    <property type="term" value="P:protein N-linked glycosylation"/>
    <property type="evidence" value="ECO:0007669"/>
    <property type="project" value="TreeGrafter"/>
</dbReference>
<dbReference type="AlphaFoldDB" id="A0A941EGB1"/>
<dbReference type="GO" id="GO:0006047">
    <property type="term" value="P:UDP-N-acetylglucosamine metabolic process"/>
    <property type="evidence" value="ECO:0007669"/>
    <property type="project" value="TreeGrafter"/>
</dbReference>
<comment type="caution">
    <text evidence="6">The sequence shown here is derived from an EMBL/GenBank/DDBJ whole genome shotgun (WGS) entry which is preliminary data.</text>
</comment>
<name>A0A941EGB1_9ACTN</name>
<dbReference type="Proteomes" id="UP000676325">
    <property type="component" value="Unassembled WGS sequence"/>
</dbReference>
<evidence type="ECO:0000313" key="7">
    <source>
        <dbReference type="Proteomes" id="UP000676325"/>
    </source>
</evidence>
<dbReference type="SUPFAM" id="SSF53697">
    <property type="entry name" value="SIS domain"/>
    <property type="match status" value="1"/>
</dbReference>
<organism evidence="6 7">
    <name type="scientific">Actinospica acidithermotolerans</name>
    <dbReference type="NCBI Taxonomy" id="2828514"/>
    <lineage>
        <taxon>Bacteria</taxon>
        <taxon>Bacillati</taxon>
        <taxon>Actinomycetota</taxon>
        <taxon>Actinomycetes</taxon>
        <taxon>Catenulisporales</taxon>
        <taxon>Actinospicaceae</taxon>
        <taxon>Actinospica</taxon>
    </lineage>
</organism>
<dbReference type="InterPro" id="IPR046348">
    <property type="entry name" value="SIS_dom_sf"/>
</dbReference>
<evidence type="ECO:0000256" key="2">
    <source>
        <dbReference type="ARBA" id="ARBA00012916"/>
    </source>
</evidence>
<dbReference type="Pfam" id="PF01380">
    <property type="entry name" value="SIS"/>
    <property type="match status" value="2"/>
</dbReference>
<dbReference type="GO" id="GO:0006002">
    <property type="term" value="P:fructose 6-phosphate metabolic process"/>
    <property type="evidence" value="ECO:0007669"/>
    <property type="project" value="TreeGrafter"/>
</dbReference>
<evidence type="ECO:0000256" key="4">
    <source>
        <dbReference type="SAM" id="MobiDB-lite"/>
    </source>
</evidence>
<comment type="catalytic activity">
    <reaction evidence="1">
        <text>D-fructose 6-phosphate + L-glutamine = D-glucosamine 6-phosphate + L-glutamate</text>
        <dbReference type="Rhea" id="RHEA:13237"/>
        <dbReference type="ChEBI" id="CHEBI:29985"/>
        <dbReference type="ChEBI" id="CHEBI:58359"/>
        <dbReference type="ChEBI" id="CHEBI:58725"/>
        <dbReference type="ChEBI" id="CHEBI:61527"/>
        <dbReference type="EC" id="2.6.1.16"/>
    </reaction>
</comment>
<dbReference type="PROSITE" id="PS51464">
    <property type="entry name" value="SIS"/>
    <property type="match status" value="2"/>
</dbReference>
<evidence type="ECO:0000256" key="3">
    <source>
        <dbReference type="ARBA" id="ARBA00016090"/>
    </source>
</evidence>
<feature type="region of interest" description="Disordered" evidence="4">
    <location>
        <begin position="355"/>
        <end position="390"/>
    </location>
</feature>
<gene>
    <name evidence="6" type="ORF">KDK95_31770</name>
</gene>
<dbReference type="InterPro" id="IPR001347">
    <property type="entry name" value="SIS_dom"/>
</dbReference>
<sequence length="390" mass="40373">MASSSSTFTTAETRRILACRHVRGEMHEQPDVLARMSRHVEHFARQVGSLAAEHGGLRDVVFLAPAGTQPVAILGRHAVAARLGPEALPPHTGPDPQSVELDRRLVIALSPSGEDERVLALARRALDSGSALITVTNDAGSPLARLDALNVDIAAGLELSPAPTKSVTGMMLAVLALVDGLPTARPTPPSIADPSQALAMAEAVGALLADPAHADAAAARLVPARRVAVVGQGHHLPAALETARMLKDTADLLVEGFSVEEFCAGPLGGFDARTAVVLLFGPAHATVRSLRARLRIRGARVVVIGNAADEAARPDLPLPDLLVPGAAECVLATVRGQQLAVAAARALGVDPDRPAVIDVTSPSPVRSQHAPAPVRAEREAGDGRTVESPQ</sequence>
<dbReference type="EC" id="2.6.1.16" evidence="2"/>
<accession>A0A941EGB1</accession>
<evidence type="ECO:0000256" key="1">
    <source>
        <dbReference type="ARBA" id="ARBA00001031"/>
    </source>
</evidence>
<proteinExistence type="predicted"/>
<protein>
    <recommendedName>
        <fullName evidence="3">Glutamine--fructose-6-phosphate aminotransferase [isomerizing]</fullName>
        <ecNumber evidence="2">2.6.1.16</ecNumber>
    </recommendedName>
</protein>
<feature type="compositionally biased region" description="Basic and acidic residues" evidence="4">
    <location>
        <begin position="375"/>
        <end position="390"/>
    </location>
</feature>
<keyword evidence="7" id="KW-1185">Reference proteome</keyword>
<dbReference type="PANTHER" id="PTHR10937:SF0">
    <property type="entry name" value="GLUTAMINE--FRUCTOSE-6-PHOSPHATE TRANSAMINASE (ISOMERIZING)"/>
    <property type="match status" value="1"/>
</dbReference>
<feature type="domain" description="SIS" evidence="5">
    <location>
        <begin position="50"/>
        <end position="188"/>
    </location>
</feature>
<feature type="domain" description="SIS" evidence="5">
    <location>
        <begin position="217"/>
        <end position="354"/>
    </location>
</feature>
<evidence type="ECO:0000313" key="6">
    <source>
        <dbReference type="EMBL" id="MBR7830926.1"/>
    </source>
</evidence>
<dbReference type="EMBL" id="JAGSOH010000167">
    <property type="protein sequence ID" value="MBR7830926.1"/>
    <property type="molecule type" value="Genomic_DNA"/>
</dbReference>
<dbReference type="GO" id="GO:0004360">
    <property type="term" value="F:glutamine-fructose-6-phosphate transaminase (isomerizing) activity"/>
    <property type="evidence" value="ECO:0007669"/>
    <property type="project" value="UniProtKB-EC"/>
</dbReference>
<dbReference type="Gene3D" id="3.40.50.10490">
    <property type="entry name" value="Glucose-6-phosphate isomerase like protein, domain 1"/>
    <property type="match status" value="2"/>
</dbReference>
<dbReference type="PANTHER" id="PTHR10937">
    <property type="entry name" value="GLUCOSAMINE--FRUCTOSE-6-PHOSPHATE AMINOTRANSFERASE, ISOMERIZING"/>
    <property type="match status" value="1"/>
</dbReference>
<dbReference type="GO" id="GO:0097367">
    <property type="term" value="F:carbohydrate derivative binding"/>
    <property type="evidence" value="ECO:0007669"/>
    <property type="project" value="InterPro"/>
</dbReference>
<evidence type="ECO:0000259" key="5">
    <source>
        <dbReference type="PROSITE" id="PS51464"/>
    </source>
</evidence>
<dbReference type="RefSeq" id="WP_212522044.1">
    <property type="nucleotide sequence ID" value="NZ_JAGSOH010000167.1"/>
</dbReference>
<reference evidence="6" key="1">
    <citation type="submission" date="2021-04" db="EMBL/GenBank/DDBJ databases">
        <title>Genome based classification of Actinospica acidithermotolerans sp. nov., an actinobacterium isolated from an Indonesian hot spring.</title>
        <authorList>
            <person name="Kusuma A.B."/>
            <person name="Putra K.E."/>
            <person name="Nafisah S."/>
            <person name="Loh J."/>
            <person name="Nouioui I."/>
            <person name="Goodfellow M."/>
        </authorList>
    </citation>
    <scope>NUCLEOTIDE SEQUENCE</scope>
    <source>
        <strain evidence="6">MGRD01-02</strain>
    </source>
</reference>